<dbReference type="GO" id="GO:0032469">
    <property type="term" value="P:endoplasmic reticulum calcium ion homeostasis"/>
    <property type="evidence" value="ECO:0007669"/>
    <property type="project" value="InterPro"/>
</dbReference>
<accession>A0A1X2GT81</accession>
<keyword evidence="2" id="KW-0812">Transmembrane</keyword>
<feature type="compositionally biased region" description="Basic and acidic residues" evidence="5">
    <location>
        <begin position="269"/>
        <end position="307"/>
    </location>
</feature>
<keyword evidence="4" id="KW-0472">Membrane</keyword>
<gene>
    <name evidence="7" type="ORF">DM01DRAFT_1380625</name>
</gene>
<feature type="region of interest" description="Disordered" evidence="5">
    <location>
        <begin position="269"/>
        <end position="316"/>
    </location>
</feature>
<protein>
    <submittedName>
        <fullName evidence="7">DUF1682-domain-containing protein</fullName>
    </submittedName>
</protein>
<sequence length="316" mass="35899">MIMTVMFCAYIMIYKMGAGANQKVATQWANVYNDYLAGQFALVGNREGSRTTIFKDGPSDYFLYTSGRMHVQFAHWCLKLKPRCDPVTYLTSFLFSLIGWADPVKDRANISVTLDSNIKNRFVFAILDKSIAKDKYKKRFDLSKLTKLATVDLPTNLEVYTESQKLAEMVVAGQVSDILRRSSGLEMALVTYLPDFEPENLKLDGDLTVQVVYDVENPESASLFELPLALADAVAKLHMPVDVQNKLKKNIDGVAKAYAKRDAEDRAEQLAKKKAEAKRAEADRVKNLSSSEQRKFDEKERQREKKKELKKRTKRA</sequence>
<evidence type="ECO:0000313" key="7">
    <source>
        <dbReference type="EMBL" id="ORX60238.1"/>
    </source>
</evidence>
<keyword evidence="8" id="KW-1185">Reference proteome</keyword>
<evidence type="ECO:0000256" key="3">
    <source>
        <dbReference type="ARBA" id="ARBA00022989"/>
    </source>
</evidence>
<evidence type="ECO:0000256" key="5">
    <source>
        <dbReference type="SAM" id="MobiDB-lite"/>
    </source>
</evidence>
<comment type="caution">
    <text evidence="7">The sequence shown here is derived from an EMBL/GenBank/DDBJ whole genome shotgun (WGS) entry which is preliminary data.</text>
</comment>
<dbReference type="PANTHER" id="PTHR12883:SF0">
    <property type="entry name" value="PAT COMPLEX SUBUNIT CCDC47"/>
    <property type="match status" value="1"/>
</dbReference>
<evidence type="ECO:0000256" key="1">
    <source>
        <dbReference type="ARBA" id="ARBA00004167"/>
    </source>
</evidence>
<dbReference type="Pfam" id="PF07946">
    <property type="entry name" value="CCDC47"/>
    <property type="match status" value="1"/>
</dbReference>
<proteinExistence type="predicted"/>
<comment type="subcellular location">
    <subcellularLocation>
        <location evidence="1">Membrane</location>
        <topology evidence="1">Single-pass membrane protein</topology>
    </subcellularLocation>
</comment>
<dbReference type="InterPro" id="IPR012879">
    <property type="entry name" value="CCDC47"/>
</dbReference>
<organism evidence="7 8">
    <name type="scientific">Hesseltinella vesiculosa</name>
    <dbReference type="NCBI Taxonomy" id="101127"/>
    <lineage>
        <taxon>Eukaryota</taxon>
        <taxon>Fungi</taxon>
        <taxon>Fungi incertae sedis</taxon>
        <taxon>Mucoromycota</taxon>
        <taxon>Mucoromycotina</taxon>
        <taxon>Mucoromycetes</taxon>
        <taxon>Mucorales</taxon>
        <taxon>Cunninghamellaceae</taxon>
        <taxon>Hesseltinella</taxon>
    </lineage>
</organism>
<dbReference type="PANTHER" id="PTHR12883">
    <property type="entry name" value="ADIPOCYTE-SPECIFIC PROTEIN 4-RELATED"/>
    <property type="match status" value="1"/>
</dbReference>
<dbReference type="EMBL" id="MCGT01000004">
    <property type="protein sequence ID" value="ORX60238.1"/>
    <property type="molecule type" value="Genomic_DNA"/>
</dbReference>
<keyword evidence="6" id="KW-0732">Signal</keyword>
<evidence type="ECO:0000313" key="8">
    <source>
        <dbReference type="Proteomes" id="UP000242146"/>
    </source>
</evidence>
<keyword evidence="3" id="KW-1133">Transmembrane helix</keyword>
<dbReference type="OrthoDB" id="10039147at2759"/>
<name>A0A1X2GT81_9FUNG</name>
<dbReference type="GO" id="GO:0005783">
    <property type="term" value="C:endoplasmic reticulum"/>
    <property type="evidence" value="ECO:0007669"/>
    <property type="project" value="InterPro"/>
</dbReference>
<dbReference type="Proteomes" id="UP000242146">
    <property type="component" value="Unassembled WGS sequence"/>
</dbReference>
<evidence type="ECO:0000256" key="4">
    <source>
        <dbReference type="ARBA" id="ARBA00023136"/>
    </source>
</evidence>
<evidence type="ECO:0000256" key="2">
    <source>
        <dbReference type="ARBA" id="ARBA00022692"/>
    </source>
</evidence>
<dbReference type="AlphaFoldDB" id="A0A1X2GT81"/>
<dbReference type="GO" id="GO:0016020">
    <property type="term" value="C:membrane"/>
    <property type="evidence" value="ECO:0007669"/>
    <property type="project" value="UniProtKB-SubCell"/>
</dbReference>
<dbReference type="STRING" id="101127.A0A1X2GT81"/>
<dbReference type="GO" id="GO:0005509">
    <property type="term" value="F:calcium ion binding"/>
    <property type="evidence" value="ECO:0007669"/>
    <property type="project" value="InterPro"/>
</dbReference>
<feature type="chain" id="PRO_5013027339" evidence="6">
    <location>
        <begin position="21"/>
        <end position="316"/>
    </location>
</feature>
<feature type="signal peptide" evidence="6">
    <location>
        <begin position="1"/>
        <end position="20"/>
    </location>
</feature>
<evidence type="ECO:0000256" key="6">
    <source>
        <dbReference type="SAM" id="SignalP"/>
    </source>
</evidence>
<reference evidence="7 8" key="1">
    <citation type="submission" date="2016-07" db="EMBL/GenBank/DDBJ databases">
        <title>Pervasive Adenine N6-methylation of Active Genes in Fungi.</title>
        <authorList>
            <consortium name="DOE Joint Genome Institute"/>
            <person name="Mondo S.J."/>
            <person name="Dannebaum R.O."/>
            <person name="Kuo R.C."/>
            <person name="Labutti K."/>
            <person name="Haridas S."/>
            <person name="Kuo A."/>
            <person name="Salamov A."/>
            <person name="Ahrendt S.R."/>
            <person name="Lipzen A."/>
            <person name="Sullivan W."/>
            <person name="Andreopoulos W.B."/>
            <person name="Clum A."/>
            <person name="Lindquist E."/>
            <person name="Daum C."/>
            <person name="Ramamoorthy G.K."/>
            <person name="Gryganskyi A."/>
            <person name="Culley D."/>
            <person name="Magnuson J.K."/>
            <person name="James T.Y."/>
            <person name="O'Malley M.A."/>
            <person name="Stajich J.E."/>
            <person name="Spatafora J.W."/>
            <person name="Visel A."/>
            <person name="Grigoriev I.V."/>
        </authorList>
    </citation>
    <scope>NUCLEOTIDE SEQUENCE [LARGE SCALE GENOMIC DNA]</scope>
    <source>
        <strain evidence="7 8">NRRL 3301</strain>
    </source>
</reference>